<dbReference type="Proteomes" id="UP000030752">
    <property type="component" value="Unassembled WGS sequence"/>
</dbReference>
<dbReference type="SMART" id="SM00906">
    <property type="entry name" value="Fungal_trans"/>
    <property type="match status" value="1"/>
</dbReference>
<evidence type="ECO:0000256" key="6">
    <source>
        <dbReference type="ARBA" id="ARBA00023242"/>
    </source>
</evidence>
<dbReference type="PROSITE" id="PS00463">
    <property type="entry name" value="ZN2_CY6_FUNGAL_1"/>
    <property type="match status" value="1"/>
</dbReference>
<reference evidence="9 10" key="1">
    <citation type="submission" date="2013-03" db="EMBL/GenBank/DDBJ databases">
        <title>The Genome Sequence of Phialophora europaea CBS 101466.</title>
        <authorList>
            <consortium name="The Broad Institute Genomics Platform"/>
            <person name="Cuomo C."/>
            <person name="de Hoog S."/>
            <person name="Gorbushina A."/>
            <person name="Walker B."/>
            <person name="Young S.K."/>
            <person name="Zeng Q."/>
            <person name="Gargeya S."/>
            <person name="Fitzgerald M."/>
            <person name="Haas B."/>
            <person name="Abouelleil A."/>
            <person name="Allen A.W."/>
            <person name="Alvarado L."/>
            <person name="Arachchi H.M."/>
            <person name="Berlin A.M."/>
            <person name="Chapman S.B."/>
            <person name="Gainer-Dewar J."/>
            <person name="Goldberg J."/>
            <person name="Griggs A."/>
            <person name="Gujja S."/>
            <person name="Hansen M."/>
            <person name="Howarth C."/>
            <person name="Imamovic A."/>
            <person name="Ireland A."/>
            <person name="Larimer J."/>
            <person name="McCowan C."/>
            <person name="Murphy C."/>
            <person name="Pearson M."/>
            <person name="Poon T.W."/>
            <person name="Priest M."/>
            <person name="Roberts A."/>
            <person name="Saif S."/>
            <person name="Shea T."/>
            <person name="Sisk P."/>
            <person name="Sykes S."/>
            <person name="Wortman J."/>
            <person name="Nusbaum C."/>
            <person name="Birren B."/>
        </authorList>
    </citation>
    <scope>NUCLEOTIDE SEQUENCE [LARGE SCALE GENOMIC DNA]</scope>
    <source>
        <strain evidence="9 10">CBS 101466</strain>
    </source>
</reference>
<evidence type="ECO:0000313" key="9">
    <source>
        <dbReference type="EMBL" id="ETN46654.1"/>
    </source>
</evidence>
<organism evidence="9 10">
    <name type="scientific">Cyphellophora europaea (strain CBS 101466)</name>
    <name type="common">Phialophora europaea</name>
    <dbReference type="NCBI Taxonomy" id="1220924"/>
    <lineage>
        <taxon>Eukaryota</taxon>
        <taxon>Fungi</taxon>
        <taxon>Dikarya</taxon>
        <taxon>Ascomycota</taxon>
        <taxon>Pezizomycotina</taxon>
        <taxon>Eurotiomycetes</taxon>
        <taxon>Chaetothyriomycetidae</taxon>
        <taxon>Chaetothyriales</taxon>
        <taxon>Cyphellophoraceae</taxon>
        <taxon>Cyphellophora</taxon>
    </lineage>
</organism>
<dbReference type="Pfam" id="PF04082">
    <property type="entry name" value="Fungal_trans"/>
    <property type="match status" value="1"/>
</dbReference>
<gene>
    <name evidence="9" type="ORF">HMPREF1541_00840</name>
</gene>
<evidence type="ECO:0000256" key="7">
    <source>
        <dbReference type="SAM" id="MobiDB-lite"/>
    </source>
</evidence>
<dbReference type="PANTHER" id="PTHR31001">
    <property type="entry name" value="UNCHARACTERIZED TRANSCRIPTIONAL REGULATORY PROTEIN"/>
    <property type="match status" value="1"/>
</dbReference>
<sequence>MRGRRGHASSATAPVLRSVAPGRSCVACRRRKIRCDRKQPCSYCTRLKTGCSYPGESEEDSISPRRPQYDQDDLVARLEQVEKSLRLLREQQRDDDDRGGRSLGSESLQQLGTTLGEMPAGPDLAMQPVSCGRLVGTRDSSRYVDGSLWTTLEAALASHESFDDTPMESEAAASPRRPHRQSSWPLLEENQPMYDLSLIRPRTDRVFPLWQVYLENVDPVLKLLHVPTTQRRLMQASQTSQGFPASFEALTFAIYHAVVTSMQTSVLGSIVAADERHDLLRKYDIGIERALANADFMKTPDMFCLQALTLYLSCARLRRDRDWIWTMTGVLVRLAMKLGLHRDPEVLKLSPFDCEMRRRLWWQIVVLDVLTAQDNDTDPSMLEHSFDTQFPTNVDDQALDISMSTPATNSSKRTDMAFTLRRIQLVQVARKVLFSNHFSKSNGYPILSRDEKLQHINDLNASLKQADDASLDINVPICFMVKDYTATELSRMYVVISLIHGEAPSTTTVQRGLVARSQEVLERVMALRNSDQYRRWVWLTLKDLGWGMAASLLHVLRSLPKNHQNESSWQTAEQFFALCNGYQDGKEPDSRWTLLERLRRSAEANRAGMEGSDPEAAT</sequence>
<dbReference type="InterPro" id="IPR007219">
    <property type="entry name" value="XnlR_reg_dom"/>
</dbReference>
<dbReference type="PROSITE" id="PS50048">
    <property type="entry name" value="ZN2_CY6_FUNGAL_2"/>
    <property type="match status" value="1"/>
</dbReference>
<dbReference type="InParanoid" id="W2SFG8"/>
<feature type="region of interest" description="Disordered" evidence="7">
    <location>
        <begin position="87"/>
        <end position="107"/>
    </location>
</feature>
<dbReference type="SUPFAM" id="SSF57701">
    <property type="entry name" value="Zn2/Cys6 DNA-binding domain"/>
    <property type="match status" value="1"/>
</dbReference>
<keyword evidence="3" id="KW-0805">Transcription regulation</keyword>
<dbReference type="InterPro" id="IPR001138">
    <property type="entry name" value="Zn2Cys6_DnaBD"/>
</dbReference>
<feature type="compositionally biased region" description="Basic and acidic residues" evidence="7">
    <location>
        <begin position="87"/>
        <end position="100"/>
    </location>
</feature>
<dbReference type="GO" id="GO:0006351">
    <property type="term" value="P:DNA-templated transcription"/>
    <property type="evidence" value="ECO:0007669"/>
    <property type="project" value="InterPro"/>
</dbReference>
<dbReference type="CDD" id="cd12148">
    <property type="entry name" value="fungal_TF_MHR"/>
    <property type="match status" value="1"/>
</dbReference>
<dbReference type="InterPro" id="IPR036864">
    <property type="entry name" value="Zn2-C6_fun-type_DNA-bd_sf"/>
</dbReference>
<dbReference type="InterPro" id="IPR050613">
    <property type="entry name" value="Sec_Metabolite_Reg"/>
</dbReference>
<dbReference type="PANTHER" id="PTHR31001:SF50">
    <property type="entry name" value="ZN(II)2CYS6 TRANSCRIPTION FACTOR (EUROFUNG)"/>
    <property type="match status" value="1"/>
</dbReference>
<dbReference type="GeneID" id="19968179"/>
<dbReference type="Gene3D" id="4.10.240.10">
    <property type="entry name" value="Zn(2)-C6 fungal-type DNA-binding domain"/>
    <property type="match status" value="1"/>
</dbReference>
<feature type="region of interest" description="Disordered" evidence="7">
    <location>
        <begin position="160"/>
        <end position="186"/>
    </location>
</feature>
<dbReference type="SMART" id="SM00066">
    <property type="entry name" value="GAL4"/>
    <property type="match status" value="1"/>
</dbReference>
<keyword evidence="4" id="KW-0238">DNA-binding</keyword>
<dbReference type="GO" id="GO:0008270">
    <property type="term" value="F:zinc ion binding"/>
    <property type="evidence" value="ECO:0007669"/>
    <property type="project" value="InterPro"/>
</dbReference>
<evidence type="ECO:0000256" key="2">
    <source>
        <dbReference type="ARBA" id="ARBA00022723"/>
    </source>
</evidence>
<protein>
    <recommendedName>
        <fullName evidence="8">Zn(2)-C6 fungal-type domain-containing protein</fullName>
    </recommendedName>
</protein>
<proteinExistence type="predicted"/>
<dbReference type="HOGENOM" id="CLU_004083_7_2_1"/>
<keyword evidence="2" id="KW-0479">Metal-binding</keyword>
<dbReference type="CDD" id="cd00067">
    <property type="entry name" value="GAL4"/>
    <property type="match status" value="1"/>
</dbReference>
<dbReference type="EMBL" id="KB822711">
    <property type="protein sequence ID" value="ETN46654.1"/>
    <property type="molecule type" value="Genomic_DNA"/>
</dbReference>
<dbReference type="GO" id="GO:0005634">
    <property type="term" value="C:nucleus"/>
    <property type="evidence" value="ECO:0007669"/>
    <property type="project" value="UniProtKB-SubCell"/>
</dbReference>
<name>W2SFG8_CYPE1</name>
<dbReference type="AlphaFoldDB" id="W2SFG8"/>
<keyword evidence="10" id="KW-1185">Reference proteome</keyword>
<dbReference type="VEuPathDB" id="FungiDB:HMPREF1541_00840"/>
<dbReference type="GO" id="GO:0000981">
    <property type="term" value="F:DNA-binding transcription factor activity, RNA polymerase II-specific"/>
    <property type="evidence" value="ECO:0007669"/>
    <property type="project" value="InterPro"/>
</dbReference>
<keyword evidence="6" id="KW-0539">Nucleus</keyword>
<evidence type="ECO:0000256" key="5">
    <source>
        <dbReference type="ARBA" id="ARBA00023163"/>
    </source>
</evidence>
<dbReference type="Pfam" id="PF00172">
    <property type="entry name" value="Zn_clus"/>
    <property type="match status" value="1"/>
</dbReference>
<dbReference type="STRING" id="1220924.W2SFG8"/>
<comment type="subcellular location">
    <subcellularLocation>
        <location evidence="1">Nucleus</location>
    </subcellularLocation>
</comment>
<dbReference type="OrthoDB" id="435881at2759"/>
<evidence type="ECO:0000313" key="10">
    <source>
        <dbReference type="Proteomes" id="UP000030752"/>
    </source>
</evidence>
<accession>W2SFG8</accession>
<evidence type="ECO:0000256" key="1">
    <source>
        <dbReference type="ARBA" id="ARBA00004123"/>
    </source>
</evidence>
<keyword evidence="5" id="KW-0804">Transcription</keyword>
<evidence type="ECO:0000256" key="3">
    <source>
        <dbReference type="ARBA" id="ARBA00023015"/>
    </source>
</evidence>
<feature type="domain" description="Zn(2)-C6 fungal-type" evidence="8">
    <location>
        <begin position="24"/>
        <end position="53"/>
    </location>
</feature>
<dbReference type="eggNOG" id="ENOG502SIT3">
    <property type="taxonomic scope" value="Eukaryota"/>
</dbReference>
<evidence type="ECO:0000256" key="4">
    <source>
        <dbReference type="ARBA" id="ARBA00023125"/>
    </source>
</evidence>
<dbReference type="GO" id="GO:0003677">
    <property type="term" value="F:DNA binding"/>
    <property type="evidence" value="ECO:0007669"/>
    <property type="project" value="UniProtKB-KW"/>
</dbReference>
<evidence type="ECO:0000259" key="8">
    <source>
        <dbReference type="PROSITE" id="PS50048"/>
    </source>
</evidence>
<dbReference type="RefSeq" id="XP_008711366.1">
    <property type="nucleotide sequence ID" value="XM_008713144.1"/>
</dbReference>